<protein>
    <recommendedName>
        <fullName evidence="2">DNA-directed RNA polymerase RBP11-like dimerisation domain-containing protein</fullName>
    </recommendedName>
</protein>
<sequence length="269" mass="29119">MVIRGCAFNLSRNRTCSRLDPPPPPPSRSAAAANPCRPEPPSWFSSCRLVDPKQPLPPHIQGKERAAMEHGSVTDYTASSFSIMEEDHTLANSVRFVLNQDPRVAFCGYSIPHPADKKVNIRVQTTGFLTPLSATPNRSPICTVRGVVLATATLLMSSTKPLRVPLRTPDLALPRPPAPLQIHRVLSALLHAHALEDTASIIAFQLPTAQSPLLHALRLSTPLAPTLPIASRMLPLRPLGPSPATEVDHIAISTKSLWDARSIARALLT</sequence>
<accession>A0A8J5S6X2</accession>
<name>A0A8J5S6X2_ZIZPA</name>
<reference evidence="3" key="2">
    <citation type="submission" date="2021-02" db="EMBL/GenBank/DDBJ databases">
        <authorList>
            <person name="Kimball J.A."/>
            <person name="Haas M.W."/>
            <person name="Macchietto M."/>
            <person name="Kono T."/>
            <person name="Duquette J."/>
            <person name="Shao M."/>
        </authorList>
    </citation>
    <scope>NUCLEOTIDE SEQUENCE</scope>
    <source>
        <tissue evidence="3">Fresh leaf tissue</tissue>
    </source>
</reference>
<evidence type="ECO:0000313" key="3">
    <source>
        <dbReference type="EMBL" id="KAG8051249.1"/>
    </source>
</evidence>
<organism evidence="3 4">
    <name type="scientific">Zizania palustris</name>
    <name type="common">Northern wild rice</name>
    <dbReference type="NCBI Taxonomy" id="103762"/>
    <lineage>
        <taxon>Eukaryota</taxon>
        <taxon>Viridiplantae</taxon>
        <taxon>Streptophyta</taxon>
        <taxon>Embryophyta</taxon>
        <taxon>Tracheophyta</taxon>
        <taxon>Spermatophyta</taxon>
        <taxon>Magnoliopsida</taxon>
        <taxon>Liliopsida</taxon>
        <taxon>Poales</taxon>
        <taxon>Poaceae</taxon>
        <taxon>BOP clade</taxon>
        <taxon>Oryzoideae</taxon>
        <taxon>Oryzeae</taxon>
        <taxon>Zizaniinae</taxon>
        <taxon>Zizania</taxon>
    </lineage>
</organism>
<feature type="region of interest" description="Disordered" evidence="1">
    <location>
        <begin position="14"/>
        <end position="37"/>
    </location>
</feature>
<dbReference type="GO" id="GO:0003677">
    <property type="term" value="F:DNA binding"/>
    <property type="evidence" value="ECO:0007669"/>
    <property type="project" value="InterPro"/>
</dbReference>
<dbReference type="InterPro" id="IPR033898">
    <property type="entry name" value="RNAP_AC19"/>
</dbReference>
<dbReference type="GO" id="GO:0003899">
    <property type="term" value="F:DNA-directed RNA polymerase activity"/>
    <property type="evidence" value="ECO:0007669"/>
    <property type="project" value="InterPro"/>
</dbReference>
<evidence type="ECO:0000313" key="4">
    <source>
        <dbReference type="Proteomes" id="UP000729402"/>
    </source>
</evidence>
<dbReference type="Proteomes" id="UP000729402">
    <property type="component" value="Unassembled WGS sequence"/>
</dbReference>
<dbReference type="PANTHER" id="PTHR13946:SF28">
    <property type="entry name" value="DNA-DIRECTED RNA POLYMERASES I AND III SUBUNIT RPAC2"/>
    <property type="match status" value="1"/>
</dbReference>
<dbReference type="PROSITE" id="PS01154">
    <property type="entry name" value="RNA_POL_L_13KD"/>
    <property type="match status" value="1"/>
</dbReference>
<dbReference type="AlphaFoldDB" id="A0A8J5S6X2"/>
<dbReference type="Pfam" id="PF13656">
    <property type="entry name" value="RNA_pol_L_2"/>
    <property type="match status" value="1"/>
</dbReference>
<evidence type="ECO:0000259" key="2">
    <source>
        <dbReference type="Pfam" id="PF13656"/>
    </source>
</evidence>
<dbReference type="EMBL" id="JAAALK010000289">
    <property type="protein sequence ID" value="KAG8051249.1"/>
    <property type="molecule type" value="Genomic_DNA"/>
</dbReference>
<dbReference type="OrthoDB" id="510325at2759"/>
<dbReference type="CDD" id="cd07029">
    <property type="entry name" value="RNAP_I_III_AC19"/>
    <property type="match status" value="1"/>
</dbReference>
<dbReference type="GO" id="GO:0046983">
    <property type="term" value="F:protein dimerization activity"/>
    <property type="evidence" value="ECO:0007669"/>
    <property type="project" value="InterPro"/>
</dbReference>
<feature type="domain" description="DNA-directed RNA polymerase RBP11-like dimerisation" evidence="2">
    <location>
        <begin position="79"/>
        <end position="134"/>
    </location>
</feature>
<reference evidence="3" key="1">
    <citation type="journal article" date="2021" name="bioRxiv">
        <title>Whole Genome Assembly and Annotation of Northern Wild Rice, Zizania palustris L., Supports a Whole Genome Duplication in the Zizania Genus.</title>
        <authorList>
            <person name="Haas M."/>
            <person name="Kono T."/>
            <person name="Macchietto M."/>
            <person name="Millas R."/>
            <person name="McGilp L."/>
            <person name="Shao M."/>
            <person name="Duquette J."/>
            <person name="Hirsch C.N."/>
            <person name="Kimball J."/>
        </authorList>
    </citation>
    <scope>NUCLEOTIDE SEQUENCE</scope>
    <source>
        <tissue evidence="3">Fresh leaf tissue</tissue>
    </source>
</reference>
<dbReference type="InterPro" id="IPR008193">
    <property type="entry name" value="RNA_pol_Rpb11_13-16kDa_CS"/>
</dbReference>
<dbReference type="GO" id="GO:0006383">
    <property type="term" value="P:transcription by RNA polymerase III"/>
    <property type="evidence" value="ECO:0007669"/>
    <property type="project" value="TreeGrafter"/>
</dbReference>
<dbReference type="PANTHER" id="PTHR13946">
    <property type="entry name" value="DNA-DIRECTED RNA POLYMERASE I,II,III"/>
    <property type="match status" value="1"/>
</dbReference>
<dbReference type="GO" id="GO:0005666">
    <property type="term" value="C:RNA polymerase III complex"/>
    <property type="evidence" value="ECO:0007669"/>
    <property type="project" value="TreeGrafter"/>
</dbReference>
<dbReference type="GO" id="GO:0006362">
    <property type="term" value="P:transcription elongation by RNA polymerase I"/>
    <property type="evidence" value="ECO:0007669"/>
    <property type="project" value="TreeGrafter"/>
</dbReference>
<dbReference type="GO" id="GO:0005736">
    <property type="term" value="C:RNA polymerase I complex"/>
    <property type="evidence" value="ECO:0007669"/>
    <property type="project" value="TreeGrafter"/>
</dbReference>
<dbReference type="InterPro" id="IPR009025">
    <property type="entry name" value="RBP11-like_dimer"/>
</dbReference>
<gene>
    <name evidence="3" type="ORF">GUJ93_ZPchr0009g2214</name>
</gene>
<comment type="caution">
    <text evidence="3">The sequence shown here is derived from an EMBL/GenBank/DDBJ whole genome shotgun (WGS) entry which is preliminary data.</text>
</comment>
<keyword evidence="4" id="KW-1185">Reference proteome</keyword>
<evidence type="ECO:0000256" key="1">
    <source>
        <dbReference type="SAM" id="MobiDB-lite"/>
    </source>
</evidence>
<proteinExistence type="predicted"/>